<dbReference type="EMBL" id="LZMT01000059">
    <property type="protein sequence ID" value="OBX60582.1"/>
    <property type="molecule type" value="Genomic_DNA"/>
</dbReference>
<organism evidence="1">
    <name type="scientific">Faucicola osloensis</name>
    <name type="common">Moraxella osloensis</name>
    <dbReference type="NCBI Taxonomy" id="34062"/>
    <lineage>
        <taxon>Bacteria</taxon>
        <taxon>Pseudomonadati</taxon>
        <taxon>Pseudomonadota</taxon>
        <taxon>Gammaproteobacteria</taxon>
        <taxon>Moraxellales</taxon>
        <taxon>Moraxellaceae</taxon>
        <taxon>Faucicola</taxon>
    </lineage>
</organism>
<dbReference type="Pfam" id="PF07591">
    <property type="entry name" value="PT-HINT"/>
    <property type="match status" value="1"/>
</dbReference>
<evidence type="ECO:0008006" key="2">
    <source>
        <dbReference type="Google" id="ProtNLM"/>
    </source>
</evidence>
<name>A0AA91FG13_FAUOS</name>
<accession>A0AA91FG13</accession>
<dbReference type="NCBIfam" id="TIGR01443">
    <property type="entry name" value="intein_Cterm"/>
    <property type="match status" value="1"/>
</dbReference>
<dbReference type="SUPFAM" id="SSF51294">
    <property type="entry name" value="Hedgehog/intein (Hint) domain"/>
    <property type="match status" value="1"/>
</dbReference>
<reference evidence="1" key="1">
    <citation type="submission" date="2016-06" db="EMBL/GenBank/DDBJ databases">
        <title>Draft genome of Moraxella osloensis CCUG 67237.</title>
        <authorList>
            <person name="Salva-Serra F."/>
            <person name="Engstrom-Jakobsson H."/>
            <person name="Thorell K."/>
            <person name="Gonzales-Siles L."/>
            <person name="Karlsson R."/>
            <person name="Boulund F."/>
            <person name="Engstrand L."/>
            <person name="Kristiansson E."/>
            <person name="Moore E."/>
        </authorList>
    </citation>
    <scope>NUCLEOTIDE SEQUENCE [LARGE SCALE GENOMIC DNA]</scope>
    <source>
        <strain evidence="1">CCUG 67237</strain>
    </source>
</reference>
<dbReference type="AlphaFoldDB" id="A0AA91FG13"/>
<evidence type="ECO:0000313" key="1">
    <source>
        <dbReference type="EMBL" id="OBX60582.1"/>
    </source>
</evidence>
<protein>
    <recommendedName>
        <fullName evidence="2">Hint domain-containing protein</fullName>
    </recommendedName>
</protein>
<sequence>MSSGFAAGTLVHTDKGLIPIQDIRVGDKVLSRDENDPNGELTYKSVLKTVKTPNQEVFRFTYCAEDQYDVIESNLSYVIATKDHPFWNNTEGRWCPTVDMQSGARILLANQGDMKYYFLANNQIYQTFNSKGVVFGYCDNPLSETSPIQMKSIFEITSEHVISYFNPLNLETFKPNNGSSLNYEERSDIAKYAEDKALLCDVYNIEVEDYHTYFVGEEGVWVGDSTIQGSNE</sequence>
<dbReference type="CDD" id="cd00081">
    <property type="entry name" value="Hint"/>
    <property type="match status" value="1"/>
</dbReference>
<dbReference type="Gene3D" id="2.170.16.10">
    <property type="entry name" value="Hedgehog/Intein (Hint) domain"/>
    <property type="match status" value="1"/>
</dbReference>
<gene>
    <name evidence="1" type="ORF">A9299_06380</name>
</gene>
<dbReference type="InterPro" id="IPR036844">
    <property type="entry name" value="Hint_dom_sf"/>
</dbReference>
<dbReference type="InterPro" id="IPR030934">
    <property type="entry name" value="Intein_C"/>
</dbReference>
<proteinExistence type="predicted"/>
<comment type="caution">
    <text evidence="1">The sequence shown here is derived from an EMBL/GenBank/DDBJ whole genome shotgun (WGS) entry which is preliminary data.</text>
</comment>